<feature type="non-terminal residue" evidence="2">
    <location>
        <position position="1"/>
    </location>
</feature>
<sequence length="350" mass="39081">TKIHEQIPLDPHKVRAAAANVAGNVAGNVANTMNEVNVNAEAVKRQLKKVRRKRRNMIYLGRFLVQERHLMPGQNLNSESDTASRSKLVSRWKEYAVFMRQTANPSKPAVLYFYASVNQGKLSRRSQRKWSHSLEYKIKLDSSYGISIFSILNFSIALSRFTDHGTRVLIIQSSSENSVFDLACILMAASQGYPDTVMPLKLVLDVLYLDLKIELDGGNSSCYLVDNPLEPVEYKELKSITASSSSFCKQAAVKTFDVISKLSAPPIDKKLTFAWIFPEYSHVPFWLTSSLSNFYPLTKLNKLIPSSAILAVIHPEPTCFAGPNTEAASCESNNDTNTTNLKDECDDTCI</sequence>
<gene>
    <name evidence="2" type="ORF">FF38_02064</name>
</gene>
<organism evidence="2 3">
    <name type="scientific">Lucilia cuprina</name>
    <name type="common">Green bottle fly</name>
    <name type="synonym">Australian sheep blowfly</name>
    <dbReference type="NCBI Taxonomy" id="7375"/>
    <lineage>
        <taxon>Eukaryota</taxon>
        <taxon>Metazoa</taxon>
        <taxon>Ecdysozoa</taxon>
        <taxon>Arthropoda</taxon>
        <taxon>Hexapoda</taxon>
        <taxon>Insecta</taxon>
        <taxon>Pterygota</taxon>
        <taxon>Neoptera</taxon>
        <taxon>Endopterygota</taxon>
        <taxon>Diptera</taxon>
        <taxon>Brachycera</taxon>
        <taxon>Muscomorpha</taxon>
        <taxon>Oestroidea</taxon>
        <taxon>Calliphoridae</taxon>
        <taxon>Luciliinae</taxon>
        <taxon>Lucilia</taxon>
    </lineage>
</organism>
<protein>
    <recommendedName>
        <fullName evidence="1">Prospore membrane adapter protein SPO71 PH domain-containing protein</fullName>
    </recommendedName>
</protein>
<dbReference type="AlphaFoldDB" id="A0A0L0BPP0"/>
<accession>A0A0L0BPP0</accession>
<dbReference type="Proteomes" id="UP000037069">
    <property type="component" value="Unassembled WGS sequence"/>
</dbReference>
<dbReference type="InterPro" id="IPR057379">
    <property type="entry name" value="PH_SPO71"/>
</dbReference>
<proteinExistence type="predicted"/>
<evidence type="ECO:0000313" key="2">
    <source>
        <dbReference type="EMBL" id="KNC22055.1"/>
    </source>
</evidence>
<dbReference type="EMBL" id="JRES01001564">
    <property type="protein sequence ID" value="KNC22055.1"/>
    <property type="molecule type" value="Genomic_DNA"/>
</dbReference>
<reference evidence="2 3" key="1">
    <citation type="journal article" date="2015" name="Nat. Commun.">
        <title>Lucilia cuprina genome unlocks parasitic fly biology to underpin future interventions.</title>
        <authorList>
            <person name="Anstead C.A."/>
            <person name="Korhonen P.K."/>
            <person name="Young N.D."/>
            <person name="Hall R.S."/>
            <person name="Jex A.R."/>
            <person name="Murali S.C."/>
            <person name="Hughes D.S."/>
            <person name="Lee S.F."/>
            <person name="Perry T."/>
            <person name="Stroehlein A.J."/>
            <person name="Ansell B.R."/>
            <person name="Breugelmans B."/>
            <person name="Hofmann A."/>
            <person name="Qu J."/>
            <person name="Dugan S."/>
            <person name="Lee S.L."/>
            <person name="Chao H."/>
            <person name="Dinh H."/>
            <person name="Han Y."/>
            <person name="Doddapaneni H.V."/>
            <person name="Worley K.C."/>
            <person name="Muzny D.M."/>
            <person name="Ioannidis P."/>
            <person name="Waterhouse R.M."/>
            <person name="Zdobnov E.M."/>
            <person name="James P.J."/>
            <person name="Bagnall N.H."/>
            <person name="Kotze A.C."/>
            <person name="Gibbs R.A."/>
            <person name="Richards S."/>
            <person name="Batterham P."/>
            <person name="Gasser R.B."/>
        </authorList>
    </citation>
    <scope>NUCLEOTIDE SEQUENCE [LARGE SCALE GENOMIC DNA]</scope>
    <source>
        <strain evidence="2 3">LS</strain>
        <tissue evidence="2">Full body</tissue>
    </source>
</reference>
<name>A0A0L0BPP0_LUCCU</name>
<keyword evidence="3" id="KW-1185">Reference proteome</keyword>
<dbReference type="Pfam" id="PF23207">
    <property type="entry name" value="PH_SPO71"/>
    <property type="match status" value="1"/>
</dbReference>
<evidence type="ECO:0000259" key="1">
    <source>
        <dbReference type="Pfam" id="PF23207"/>
    </source>
</evidence>
<comment type="caution">
    <text evidence="2">The sequence shown here is derived from an EMBL/GenBank/DDBJ whole genome shotgun (WGS) entry which is preliminary data.</text>
</comment>
<feature type="domain" description="Prospore membrane adapter protein SPO71 PH" evidence="1">
    <location>
        <begin position="79"/>
        <end position="183"/>
    </location>
</feature>
<feature type="non-terminal residue" evidence="2">
    <location>
        <position position="350"/>
    </location>
</feature>
<evidence type="ECO:0000313" key="3">
    <source>
        <dbReference type="Proteomes" id="UP000037069"/>
    </source>
</evidence>